<name>A0A3B0U3H8_9ZZZZ</name>
<reference evidence="2" key="1">
    <citation type="submission" date="2018-06" db="EMBL/GenBank/DDBJ databases">
        <authorList>
            <person name="Zhirakovskaya E."/>
        </authorList>
    </citation>
    <scope>NUCLEOTIDE SEQUENCE</scope>
</reference>
<dbReference type="Pfam" id="PF01323">
    <property type="entry name" value="DSBA"/>
    <property type="match status" value="1"/>
</dbReference>
<dbReference type="PANTHER" id="PTHR13887:SF41">
    <property type="entry name" value="THIOREDOXIN SUPERFAMILY PROTEIN"/>
    <property type="match status" value="1"/>
</dbReference>
<organism evidence="2">
    <name type="scientific">hydrothermal vent metagenome</name>
    <dbReference type="NCBI Taxonomy" id="652676"/>
    <lineage>
        <taxon>unclassified sequences</taxon>
        <taxon>metagenomes</taxon>
        <taxon>ecological metagenomes</taxon>
    </lineage>
</organism>
<proteinExistence type="predicted"/>
<sequence length="218" mass="23994">MFGIADIKIDIFSDPVCPWCLVGIKRLDNAMARLDTGAVISIVYHPFLLDANTPKEGEDVVEMLTRKYGRLPDDMWRRLQDEARSSGLVLDMGKQKTRYPSQRALALIEAAGEKGSQHQLASAISHACYIDGLNISDIDVLETLALAHGFERKEAAELLHSSEAITKVEQKAKWAAEMGVSGVPFFVFNNSFALSGAQPETVFDDALQKASLREPISD</sequence>
<gene>
    <name evidence="2" type="ORF">MNBD_ALPHA12-922</name>
</gene>
<dbReference type="InterPro" id="IPR001853">
    <property type="entry name" value="DSBA-like_thioredoxin_dom"/>
</dbReference>
<evidence type="ECO:0000313" key="2">
    <source>
        <dbReference type="EMBL" id="VAW15344.1"/>
    </source>
</evidence>
<protein>
    <submittedName>
        <fullName evidence="2">2-hydroxychromene-2-carboxylate isomerase/DsbA-like thioredoxin domain</fullName>
    </submittedName>
</protein>
<dbReference type="CDD" id="cd03024">
    <property type="entry name" value="DsbA_FrnE"/>
    <property type="match status" value="1"/>
</dbReference>
<keyword evidence="2" id="KW-0413">Isomerase</keyword>
<dbReference type="AlphaFoldDB" id="A0A3B0U3H8"/>
<feature type="domain" description="DSBA-like thioredoxin" evidence="1">
    <location>
        <begin position="9"/>
        <end position="208"/>
    </location>
</feature>
<dbReference type="GO" id="GO:0016491">
    <property type="term" value="F:oxidoreductase activity"/>
    <property type="evidence" value="ECO:0007669"/>
    <property type="project" value="InterPro"/>
</dbReference>
<dbReference type="EMBL" id="UOEO01000030">
    <property type="protein sequence ID" value="VAW15344.1"/>
    <property type="molecule type" value="Genomic_DNA"/>
</dbReference>
<accession>A0A3B0U3H8</accession>
<dbReference type="Gene3D" id="3.40.30.10">
    <property type="entry name" value="Glutaredoxin"/>
    <property type="match status" value="1"/>
</dbReference>
<dbReference type="GO" id="GO:0016853">
    <property type="term" value="F:isomerase activity"/>
    <property type="evidence" value="ECO:0007669"/>
    <property type="project" value="UniProtKB-KW"/>
</dbReference>
<evidence type="ECO:0000259" key="1">
    <source>
        <dbReference type="Pfam" id="PF01323"/>
    </source>
</evidence>
<dbReference type="PANTHER" id="PTHR13887">
    <property type="entry name" value="GLUTATHIONE S-TRANSFERASE KAPPA"/>
    <property type="match status" value="1"/>
</dbReference>
<dbReference type="InterPro" id="IPR036249">
    <property type="entry name" value="Thioredoxin-like_sf"/>
</dbReference>
<dbReference type="SUPFAM" id="SSF52833">
    <property type="entry name" value="Thioredoxin-like"/>
    <property type="match status" value="1"/>
</dbReference>